<reference evidence="3" key="1">
    <citation type="submission" date="2018-12" db="EMBL/GenBank/DDBJ databases">
        <title>Novel natural products biosynthetic potential of the class Ktedonobacteria.</title>
        <authorList>
            <person name="Zheng Y."/>
            <person name="Saitou A."/>
            <person name="Wang C.M."/>
            <person name="Toyoda A."/>
            <person name="Minakuchi Y."/>
            <person name="Sekiguchi Y."/>
            <person name="Ueda K."/>
            <person name="Takano H."/>
            <person name="Sakai Y."/>
            <person name="Yokota A."/>
            <person name="Yabe S."/>
        </authorList>
    </citation>
    <scope>NUCLEOTIDE SEQUENCE</scope>
    <source>
        <strain evidence="3">COM3</strain>
    </source>
</reference>
<evidence type="ECO:0008006" key="4">
    <source>
        <dbReference type="Google" id="ProtNLM"/>
    </source>
</evidence>
<gene>
    <name evidence="3" type="ORF">KTC_56240</name>
</gene>
<accession>A0A455SR30</accession>
<feature type="transmembrane region" description="Helical" evidence="2">
    <location>
        <begin position="51"/>
        <end position="73"/>
    </location>
</feature>
<proteinExistence type="predicted"/>
<evidence type="ECO:0000256" key="1">
    <source>
        <dbReference type="SAM" id="MobiDB-lite"/>
    </source>
</evidence>
<dbReference type="AlphaFoldDB" id="A0A455SR30"/>
<name>A0A455SR30_9CHLR</name>
<sequence>MLQIDRPTKGKKHMAKTKKANQPTKGPVQQQPRRPVQQGKNRRRAQKRPPWALITIIGILVVVVAVVGIFVAISRNASGSASTPTEPEVLDKISHVSPEMFKEIGDGGVSMGFFTPRDNPPLLKGPNGKPEFFFYSAEFCPICAAQRWATVVALSRFGTFTQLHDIVSDEGKYATLSFYQHKYSSQYIDFVSLEEVGNNAISRPPLEKATPEQQKLLDTYNAPPYVDAPGYPLTSIGNRYFLSGSNYSSTVLGTLNQKEIAQHLSDPHSDVAKGIIGSANYLTAAICTLTDNQPANVCKADPIPALQAKLPATVALQSPEAPAQHLGIASMPYLTTTRRDDVA</sequence>
<feature type="compositionally biased region" description="Basic residues" evidence="1">
    <location>
        <begin position="9"/>
        <end position="19"/>
    </location>
</feature>
<organism evidence="3">
    <name type="scientific">Thermosporothrix sp. COM3</name>
    <dbReference type="NCBI Taxonomy" id="2490863"/>
    <lineage>
        <taxon>Bacteria</taxon>
        <taxon>Bacillati</taxon>
        <taxon>Chloroflexota</taxon>
        <taxon>Ktedonobacteria</taxon>
        <taxon>Ktedonobacterales</taxon>
        <taxon>Thermosporotrichaceae</taxon>
        <taxon>Thermosporothrix</taxon>
    </lineage>
</organism>
<protein>
    <recommendedName>
        <fullName evidence="4">DUF929 domain-containing protein</fullName>
    </recommendedName>
</protein>
<evidence type="ECO:0000313" key="3">
    <source>
        <dbReference type="EMBL" id="BBH90873.1"/>
    </source>
</evidence>
<dbReference type="EMBL" id="AP019376">
    <property type="protein sequence ID" value="BBH90873.1"/>
    <property type="molecule type" value="Genomic_DNA"/>
</dbReference>
<evidence type="ECO:0000256" key="2">
    <source>
        <dbReference type="SAM" id="Phobius"/>
    </source>
</evidence>
<dbReference type="Pfam" id="PF06053">
    <property type="entry name" value="DUF929"/>
    <property type="match status" value="1"/>
</dbReference>
<dbReference type="InterPro" id="IPR009272">
    <property type="entry name" value="DUF929"/>
</dbReference>
<keyword evidence="2" id="KW-0472">Membrane</keyword>
<keyword evidence="2" id="KW-1133">Transmembrane helix</keyword>
<feature type="compositionally biased region" description="Low complexity" evidence="1">
    <location>
        <begin position="27"/>
        <end position="38"/>
    </location>
</feature>
<keyword evidence="2" id="KW-0812">Transmembrane</keyword>
<feature type="region of interest" description="Disordered" evidence="1">
    <location>
        <begin position="1"/>
        <end position="47"/>
    </location>
</feature>